<accession>A0AAN6W468</accession>
<keyword evidence="3" id="KW-1185">Reference proteome</keyword>
<reference evidence="2" key="1">
    <citation type="journal article" date="2023" name="Mol. Phylogenet. Evol.">
        <title>Genome-scale phylogeny and comparative genomics of the fungal order Sordariales.</title>
        <authorList>
            <person name="Hensen N."/>
            <person name="Bonometti L."/>
            <person name="Westerberg I."/>
            <person name="Brannstrom I.O."/>
            <person name="Guillou S."/>
            <person name="Cros-Aarteil S."/>
            <person name="Calhoun S."/>
            <person name="Haridas S."/>
            <person name="Kuo A."/>
            <person name="Mondo S."/>
            <person name="Pangilinan J."/>
            <person name="Riley R."/>
            <person name="LaButti K."/>
            <person name="Andreopoulos B."/>
            <person name="Lipzen A."/>
            <person name="Chen C."/>
            <person name="Yan M."/>
            <person name="Daum C."/>
            <person name="Ng V."/>
            <person name="Clum A."/>
            <person name="Steindorff A."/>
            <person name="Ohm R.A."/>
            <person name="Martin F."/>
            <person name="Silar P."/>
            <person name="Natvig D.O."/>
            <person name="Lalanne C."/>
            <person name="Gautier V."/>
            <person name="Ament-Velasquez S.L."/>
            <person name="Kruys A."/>
            <person name="Hutchinson M.I."/>
            <person name="Powell A.J."/>
            <person name="Barry K."/>
            <person name="Miller A.N."/>
            <person name="Grigoriev I.V."/>
            <person name="Debuchy R."/>
            <person name="Gladieux P."/>
            <person name="Hiltunen Thoren M."/>
            <person name="Johannesson H."/>
        </authorList>
    </citation>
    <scope>NUCLEOTIDE SEQUENCE</scope>
    <source>
        <strain evidence="2">CBS 892.96</strain>
    </source>
</reference>
<name>A0AAN6W468_9PEZI</name>
<evidence type="ECO:0000313" key="2">
    <source>
        <dbReference type="EMBL" id="KAK4175083.1"/>
    </source>
</evidence>
<comment type="caution">
    <text evidence="2">The sequence shown here is derived from an EMBL/GenBank/DDBJ whole genome shotgun (WGS) entry which is preliminary data.</text>
</comment>
<feature type="region of interest" description="Disordered" evidence="1">
    <location>
        <begin position="1"/>
        <end position="20"/>
    </location>
</feature>
<sequence length="699" mass="76081">MAPSNGIAEKPATRRAPFHIVPIVPVLPLSYLQRPQKKPATPSLPTEKVDKPSPPQPASSEQKASDDRDAATPSATPHHIATTTSSTTASYSNTPDSSTICSEPTDQAPVSIAPPHPSSHHNPAFDQPAITNSAPEPPLPAPHPPIANRPGFHQAHPSDGSLVFAHHESNASSPAPRLGGYGFLPPGIAPYPPPAAHPVTAVDAYGRPLLVSPTADSYPPTVIKHHGPPTPHSYHGSQSSQIEDHIYSQHPAMNGSHPTVNGSHPTMNGAQPAMNGGQPTMNSTRVTTNGAQSTVNGSSHYRPTEGMSNEAAAAVVHDMDAILSYLRSGLGDNTFSDCSLQIHVPVSRFFQDHPDHGKLNPVIQVPAHRFILARSPRLAENIRSKNTQAGDVVAVIVRDEWIRPDVFWHCLRALYGWNIAAGYLPSQLLYWSVQDELKTALSYWAAGQFLEYPPIQAIASDRASRLLGWETISLVAWFVSHNMALGPGMTHDMLLDNTLNWIIYHLPQTFDVDEEAGGFCAFSRLPPTNKSPSYNFNPPVPRVSSRVAANPRLSQIKFGDLSEENFDVEQLYPGSPYTAAQVNGLFSRILLNLPFDLLKHVLEHPNLCANAGPLPPGPRLRIIDAVRAAREKRRWEFLESTDLHVRVFQERLASQPEPVPVATVADFWHNSLGYKEEAVIGDVPYLVRTWSLGPESSEA</sequence>
<organism evidence="2 3">
    <name type="scientific">Triangularia setosa</name>
    <dbReference type="NCBI Taxonomy" id="2587417"/>
    <lineage>
        <taxon>Eukaryota</taxon>
        <taxon>Fungi</taxon>
        <taxon>Dikarya</taxon>
        <taxon>Ascomycota</taxon>
        <taxon>Pezizomycotina</taxon>
        <taxon>Sordariomycetes</taxon>
        <taxon>Sordariomycetidae</taxon>
        <taxon>Sordariales</taxon>
        <taxon>Podosporaceae</taxon>
        <taxon>Triangularia</taxon>
    </lineage>
</organism>
<feature type="compositionally biased region" description="Polar residues" evidence="1">
    <location>
        <begin position="96"/>
        <end position="105"/>
    </location>
</feature>
<feature type="region of interest" description="Disordered" evidence="1">
    <location>
        <begin position="249"/>
        <end position="305"/>
    </location>
</feature>
<feature type="compositionally biased region" description="Polar residues" evidence="1">
    <location>
        <begin position="277"/>
        <end position="301"/>
    </location>
</feature>
<evidence type="ECO:0000313" key="3">
    <source>
        <dbReference type="Proteomes" id="UP001302321"/>
    </source>
</evidence>
<dbReference type="EMBL" id="MU866249">
    <property type="protein sequence ID" value="KAK4175083.1"/>
    <property type="molecule type" value="Genomic_DNA"/>
</dbReference>
<feature type="compositionally biased region" description="Pro residues" evidence="1">
    <location>
        <begin position="135"/>
        <end position="147"/>
    </location>
</feature>
<reference evidence="2" key="2">
    <citation type="submission" date="2023-05" db="EMBL/GenBank/DDBJ databases">
        <authorList>
            <consortium name="Lawrence Berkeley National Laboratory"/>
            <person name="Steindorff A."/>
            <person name="Hensen N."/>
            <person name="Bonometti L."/>
            <person name="Westerberg I."/>
            <person name="Brannstrom I.O."/>
            <person name="Guillou S."/>
            <person name="Cros-Aarteil S."/>
            <person name="Calhoun S."/>
            <person name="Haridas S."/>
            <person name="Kuo A."/>
            <person name="Mondo S."/>
            <person name="Pangilinan J."/>
            <person name="Riley R."/>
            <person name="Labutti K."/>
            <person name="Andreopoulos B."/>
            <person name="Lipzen A."/>
            <person name="Chen C."/>
            <person name="Yanf M."/>
            <person name="Daum C."/>
            <person name="Ng V."/>
            <person name="Clum A."/>
            <person name="Ohm R."/>
            <person name="Martin F."/>
            <person name="Silar P."/>
            <person name="Natvig D."/>
            <person name="Lalanne C."/>
            <person name="Gautier V."/>
            <person name="Ament-Velasquez S.L."/>
            <person name="Kruys A."/>
            <person name="Hutchinson M.I."/>
            <person name="Powell A.J."/>
            <person name="Barry K."/>
            <person name="Miller A.N."/>
            <person name="Grigoriev I.V."/>
            <person name="Debuchy R."/>
            <person name="Gladieux P."/>
            <person name="Thoren M.H."/>
            <person name="Johannesson H."/>
        </authorList>
    </citation>
    <scope>NUCLEOTIDE SEQUENCE</scope>
    <source>
        <strain evidence="2">CBS 892.96</strain>
    </source>
</reference>
<gene>
    <name evidence="2" type="ORF">QBC36DRAFT_29526</name>
</gene>
<dbReference type="Proteomes" id="UP001302321">
    <property type="component" value="Unassembled WGS sequence"/>
</dbReference>
<protein>
    <submittedName>
        <fullName evidence="2">Uncharacterized protein</fullName>
    </submittedName>
</protein>
<dbReference type="AlphaFoldDB" id="A0AAN6W468"/>
<proteinExistence type="predicted"/>
<feature type="compositionally biased region" description="Low complexity" evidence="1">
    <location>
        <begin position="71"/>
        <end position="95"/>
    </location>
</feature>
<evidence type="ECO:0000256" key="1">
    <source>
        <dbReference type="SAM" id="MobiDB-lite"/>
    </source>
</evidence>
<feature type="region of interest" description="Disordered" evidence="1">
    <location>
        <begin position="222"/>
        <end position="241"/>
    </location>
</feature>
<feature type="compositionally biased region" description="Polar residues" evidence="1">
    <location>
        <begin position="256"/>
        <end position="269"/>
    </location>
</feature>
<feature type="region of interest" description="Disordered" evidence="1">
    <location>
        <begin position="27"/>
        <end position="159"/>
    </location>
</feature>